<evidence type="ECO:0000313" key="3">
    <source>
        <dbReference type="EMBL" id="SFB51471.1"/>
    </source>
</evidence>
<gene>
    <name evidence="3" type="ORF">SAMN05216266_115100</name>
</gene>
<organism evidence="3 4">
    <name type="scientific">Amycolatopsis marina</name>
    <dbReference type="NCBI Taxonomy" id="490629"/>
    <lineage>
        <taxon>Bacteria</taxon>
        <taxon>Bacillati</taxon>
        <taxon>Actinomycetota</taxon>
        <taxon>Actinomycetes</taxon>
        <taxon>Pseudonocardiales</taxon>
        <taxon>Pseudonocardiaceae</taxon>
        <taxon>Amycolatopsis</taxon>
    </lineage>
</organism>
<evidence type="ECO:0000256" key="1">
    <source>
        <dbReference type="SAM" id="MobiDB-lite"/>
    </source>
</evidence>
<dbReference type="RefSeq" id="WP_245788577.1">
    <property type="nucleotide sequence ID" value="NZ_FOKG01000015.1"/>
</dbReference>
<dbReference type="AlphaFoldDB" id="A0A1I1BME8"/>
<keyword evidence="2" id="KW-0472">Membrane</keyword>
<proteinExistence type="predicted"/>
<dbReference type="STRING" id="490629.SAMN05216266_115100"/>
<name>A0A1I1BME8_9PSEU</name>
<feature type="transmembrane region" description="Helical" evidence="2">
    <location>
        <begin position="34"/>
        <end position="59"/>
    </location>
</feature>
<feature type="transmembrane region" description="Helical" evidence="2">
    <location>
        <begin position="95"/>
        <end position="114"/>
    </location>
</feature>
<evidence type="ECO:0000313" key="4">
    <source>
        <dbReference type="Proteomes" id="UP000243799"/>
    </source>
</evidence>
<accession>A0A1I1BME8</accession>
<sequence>MHAPEVTSELEPVARVDAGQSSNRRTRRGRWWRGLTGSLVAGLVVLAVIVLGAQIAGLVSASEGPGPFMVVGHVVGAALAVVAQRIADRAHGGPAALAAAAVLLLAFTTLWLFWWA</sequence>
<reference evidence="4" key="1">
    <citation type="submission" date="2016-10" db="EMBL/GenBank/DDBJ databases">
        <authorList>
            <person name="Varghese N."/>
            <person name="Submissions S."/>
        </authorList>
    </citation>
    <scope>NUCLEOTIDE SEQUENCE [LARGE SCALE GENOMIC DNA]</scope>
    <source>
        <strain evidence="4">CGMCC 4.3568</strain>
    </source>
</reference>
<feature type="region of interest" description="Disordered" evidence="1">
    <location>
        <begin position="1"/>
        <end position="26"/>
    </location>
</feature>
<keyword evidence="2" id="KW-0812">Transmembrane</keyword>
<protein>
    <submittedName>
        <fullName evidence="3">Uncharacterized protein</fullName>
    </submittedName>
</protein>
<keyword evidence="2" id="KW-1133">Transmembrane helix</keyword>
<dbReference type="Proteomes" id="UP000243799">
    <property type="component" value="Unassembled WGS sequence"/>
</dbReference>
<evidence type="ECO:0000256" key="2">
    <source>
        <dbReference type="SAM" id="Phobius"/>
    </source>
</evidence>
<keyword evidence="4" id="KW-1185">Reference proteome</keyword>
<dbReference type="EMBL" id="FOKG01000015">
    <property type="protein sequence ID" value="SFB51471.1"/>
    <property type="molecule type" value="Genomic_DNA"/>
</dbReference>
<feature type="transmembrane region" description="Helical" evidence="2">
    <location>
        <begin position="65"/>
        <end position="83"/>
    </location>
</feature>